<keyword evidence="3" id="KW-0560">Oxidoreductase</keyword>
<gene>
    <name evidence="5" type="ORF">A8950_3374</name>
</gene>
<dbReference type="PANTHER" id="PTHR42659:SF2">
    <property type="entry name" value="XANTHINE DEHYDROGENASE SUBUNIT C-RELATED"/>
    <property type="match status" value="1"/>
</dbReference>
<dbReference type="SUPFAM" id="SSF55447">
    <property type="entry name" value="CO dehydrogenase flavoprotein C-terminal domain-like"/>
    <property type="match status" value="1"/>
</dbReference>
<dbReference type="OrthoDB" id="9793944at2"/>
<keyword evidence="6" id="KW-1185">Reference proteome</keyword>
<dbReference type="InterPro" id="IPR016167">
    <property type="entry name" value="FAD-bd_PCMH_sub1"/>
</dbReference>
<dbReference type="InterPro" id="IPR016169">
    <property type="entry name" value="FAD-bd_PCMH_sub2"/>
</dbReference>
<dbReference type="SUPFAM" id="SSF56176">
    <property type="entry name" value="FAD-binding/transporter-associated domain-like"/>
    <property type="match status" value="1"/>
</dbReference>
<keyword evidence="2" id="KW-0274">FAD</keyword>
<dbReference type="GO" id="GO:0016491">
    <property type="term" value="F:oxidoreductase activity"/>
    <property type="evidence" value="ECO:0007669"/>
    <property type="project" value="UniProtKB-KW"/>
</dbReference>
<comment type="caution">
    <text evidence="5">The sequence shown here is derived from an EMBL/GenBank/DDBJ whole genome shotgun (WGS) entry which is preliminary data.</text>
</comment>
<sequence>MNNFGYHRPASVADAVKALGGSGDARIVAGGQTLLPTLRARLATPSDLVDLRAIAELKGIKAEGDGITIGAMTPHAEVAASDVVKGAIPALAYLADHIGDRQVRTLGTIGGSLANNDPAACYPSAVLALGATIRTSKREIKADDFFQGLFTTALEDGEIITAVHFPKPEKAAYEKFVQPASRFALVGVFVAKAREGVRVAVTGAGQEGVFRARELEQALSANFSPDAAKGVKVAAGNLISDLHGTAEYRAHLIPVLTARAVAAAK</sequence>
<evidence type="ECO:0000256" key="3">
    <source>
        <dbReference type="ARBA" id="ARBA00023002"/>
    </source>
</evidence>
<dbReference type="InterPro" id="IPR051312">
    <property type="entry name" value="Diverse_Substr_Oxidored"/>
</dbReference>
<protein>
    <submittedName>
        <fullName evidence="5">Carbon-monoxide dehydrogenase medium subunit</fullName>
    </submittedName>
</protein>
<organism evidence="5 6">
    <name type="scientific">Dongia mobilis</name>
    <dbReference type="NCBI Taxonomy" id="578943"/>
    <lineage>
        <taxon>Bacteria</taxon>
        <taxon>Pseudomonadati</taxon>
        <taxon>Pseudomonadota</taxon>
        <taxon>Alphaproteobacteria</taxon>
        <taxon>Rhodospirillales</taxon>
        <taxon>Dongiaceae</taxon>
        <taxon>Dongia</taxon>
    </lineage>
</organism>
<dbReference type="InterPro" id="IPR036683">
    <property type="entry name" value="CO_DH_flav_C_dom_sf"/>
</dbReference>
<dbReference type="InterPro" id="IPR016166">
    <property type="entry name" value="FAD-bd_PCMH"/>
</dbReference>
<name>A0A4R6WKY6_9PROT</name>
<evidence type="ECO:0000259" key="4">
    <source>
        <dbReference type="PROSITE" id="PS51387"/>
    </source>
</evidence>
<dbReference type="Pfam" id="PF00941">
    <property type="entry name" value="FAD_binding_5"/>
    <property type="match status" value="1"/>
</dbReference>
<dbReference type="InterPro" id="IPR002346">
    <property type="entry name" value="Mopterin_DH_FAD-bd"/>
</dbReference>
<dbReference type="AlphaFoldDB" id="A0A4R6WKY6"/>
<proteinExistence type="predicted"/>
<dbReference type="GO" id="GO:0071949">
    <property type="term" value="F:FAD binding"/>
    <property type="evidence" value="ECO:0007669"/>
    <property type="project" value="InterPro"/>
</dbReference>
<evidence type="ECO:0000256" key="2">
    <source>
        <dbReference type="ARBA" id="ARBA00022827"/>
    </source>
</evidence>
<dbReference type="PROSITE" id="PS51387">
    <property type="entry name" value="FAD_PCMH"/>
    <property type="match status" value="1"/>
</dbReference>
<reference evidence="5 6" key="1">
    <citation type="submission" date="2019-03" db="EMBL/GenBank/DDBJ databases">
        <title>Genomic Encyclopedia of Type Strains, Phase III (KMG-III): the genomes of soil and plant-associated and newly described type strains.</title>
        <authorList>
            <person name="Whitman W."/>
        </authorList>
    </citation>
    <scope>NUCLEOTIDE SEQUENCE [LARGE SCALE GENOMIC DNA]</scope>
    <source>
        <strain evidence="5 6">CGMCC 1.7660</strain>
    </source>
</reference>
<dbReference type="InterPro" id="IPR036318">
    <property type="entry name" value="FAD-bd_PCMH-like_sf"/>
</dbReference>
<dbReference type="PANTHER" id="PTHR42659">
    <property type="entry name" value="XANTHINE DEHYDROGENASE SUBUNIT C-RELATED"/>
    <property type="match status" value="1"/>
</dbReference>
<dbReference type="EMBL" id="SNYW01000012">
    <property type="protein sequence ID" value="TDQ78911.1"/>
    <property type="molecule type" value="Genomic_DNA"/>
</dbReference>
<evidence type="ECO:0000313" key="5">
    <source>
        <dbReference type="EMBL" id="TDQ78911.1"/>
    </source>
</evidence>
<dbReference type="RefSeq" id="WP_133614814.1">
    <property type="nucleotide sequence ID" value="NZ_SNYW01000012.1"/>
</dbReference>
<dbReference type="FunFam" id="3.30.465.10:FF:000017">
    <property type="entry name" value="Xanthine dehydrogenase, FAD binding subunit"/>
    <property type="match status" value="1"/>
</dbReference>
<dbReference type="InterPro" id="IPR005107">
    <property type="entry name" value="CO_DH_flav_C"/>
</dbReference>
<evidence type="ECO:0000256" key="1">
    <source>
        <dbReference type="ARBA" id="ARBA00022630"/>
    </source>
</evidence>
<feature type="domain" description="FAD-binding PCMH-type" evidence="4">
    <location>
        <begin position="1"/>
        <end position="170"/>
    </location>
</feature>
<dbReference type="Gene3D" id="3.30.43.10">
    <property type="entry name" value="Uridine Diphospho-n-acetylenolpyruvylglucosamine Reductase, domain 2"/>
    <property type="match status" value="1"/>
</dbReference>
<dbReference type="Gene3D" id="3.30.390.50">
    <property type="entry name" value="CO dehydrogenase flavoprotein, C-terminal domain"/>
    <property type="match status" value="1"/>
</dbReference>
<dbReference type="SMART" id="SM01092">
    <property type="entry name" value="CO_deh_flav_C"/>
    <property type="match status" value="1"/>
</dbReference>
<dbReference type="Gene3D" id="3.30.465.10">
    <property type="match status" value="1"/>
</dbReference>
<dbReference type="Proteomes" id="UP000295783">
    <property type="component" value="Unassembled WGS sequence"/>
</dbReference>
<evidence type="ECO:0000313" key="6">
    <source>
        <dbReference type="Proteomes" id="UP000295783"/>
    </source>
</evidence>
<accession>A0A4R6WKY6</accession>
<keyword evidence="1" id="KW-0285">Flavoprotein</keyword>